<accession>A0A150J4R9</accession>
<sequence length="165" mass="19061">MSEIKETVKDLEKVVDTKEKLKELSPYKFYNNMKDADLMDELFKRGIDIPVDEHNKLVRPIAIKKVIKWDDAARPLNSYRKMKVIFHRSGREGEAPYVFLSLNGVAYQIPYEKEVELPEPVIRGCADNAVTTEYEFTGINDKGSATYNERVVRACPYTFLGYVED</sequence>
<protein>
    <submittedName>
        <fullName evidence="1">Uncharacterized protein</fullName>
    </submittedName>
</protein>
<name>A0A150J4R9_9EURY</name>
<evidence type="ECO:0000313" key="2">
    <source>
        <dbReference type="Proteomes" id="UP000075398"/>
    </source>
</evidence>
<dbReference type="Proteomes" id="UP000075398">
    <property type="component" value="Unassembled WGS sequence"/>
</dbReference>
<organism evidence="1 2">
    <name type="scientific">Candidatus Methanofastidiosum methylothiophilum</name>
    <dbReference type="NCBI Taxonomy" id="1705564"/>
    <lineage>
        <taxon>Archaea</taxon>
        <taxon>Methanobacteriati</taxon>
        <taxon>Methanobacteriota</taxon>
        <taxon>Stenosarchaea group</taxon>
        <taxon>Candidatus Methanofastidiosia</taxon>
        <taxon>Candidatus Methanofastidiosales</taxon>
        <taxon>Candidatus Methanofastidiosaceae</taxon>
        <taxon>Candidatus Methanofastidiosum</taxon>
    </lineage>
</organism>
<evidence type="ECO:0000313" key="1">
    <source>
        <dbReference type="EMBL" id="KYC52201.1"/>
    </source>
</evidence>
<reference evidence="1 2" key="1">
    <citation type="journal article" date="2016" name="ISME J.">
        <title>Chasing the elusive Euryarchaeota class WSA2: genomes reveal a uniquely fastidious methyl-reducing methanogen.</title>
        <authorList>
            <person name="Nobu M.K."/>
            <person name="Narihiro T."/>
            <person name="Kuroda K."/>
            <person name="Mei R."/>
            <person name="Liu W.T."/>
        </authorList>
    </citation>
    <scope>NUCLEOTIDE SEQUENCE [LARGE SCALE GENOMIC DNA]</scope>
    <source>
        <strain evidence="1">U1lsi0528_Bin055</strain>
    </source>
</reference>
<dbReference type="AlphaFoldDB" id="A0A150J4R9"/>
<proteinExistence type="predicted"/>
<comment type="caution">
    <text evidence="1">The sequence shown here is derived from an EMBL/GenBank/DDBJ whole genome shotgun (WGS) entry which is preliminary data.</text>
</comment>
<gene>
    <name evidence="1" type="ORF">AMQ22_00928</name>
</gene>
<dbReference type="EMBL" id="LNGC01000030">
    <property type="protein sequence ID" value="KYC52201.1"/>
    <property type="molecule type" value="Genomic_DNA"/>
</dbReference>